<reference evidence="2 3" key="1">
    <citation type="submission" date="2018-08" db="EMBL/GenBank/DDBJ databases">
        <title>Recombination of ecologically and evolutionarily significant loci maintains genetic cohesion in the Pseudomonas syringae species complex.</title>
        <authorList>
            <person name="Dillon M."/>
            <person name="Thakur S."/>
            <person name="Almeida R.N.D."/>
            <person name="Weir B.S."/>
            <person name="Guttman D.S."/>
        </authorList>
    </citation>
    <scope>NUCLEOTIDE SEQUENCE [LARGE SCALE GENOMIC DNA]</scope>
    <source>
        <strain evidence="2 3">ICMP 19589</strain>
    </source>
</reference>
<sequence length="431" mass="47819">MTISEQIDSYCVKVNEGSGVLVNAMSKEYSYVLTAGHALRENAADNIVTDYEGNLLEVIEVLVHSDEKHRVDYDCGIIKVAYIPRVTQQASSASSLSIGAHLVLTGFPATERKSLIPIKHYDGHMTSSVRDLIIFTVEGIPGKGTIAGMSGGGVYHIEENRPYLVGVEYSMDGTGSDQQFGRVQCQGLVRFEEIISSHASAPMVPAHLECFSRLRKNIFGFNVIDQQNIVRLRNELFKFADDLVARGMPSPYELMEKYENDLLVGTGRAGEVRDRELWVAYFEFLVICALLDGVGTVDETYIKSLERKRRILYTSDGSNWVGRLEIILKTARKLLDQNGTVIVASPEQGADLLPDGFHIDRIVKNIALVPGSGPLAPIDQAESELYKSFILAHLEGIRKQCVVRGEMEYSDTDAGVAQLHLFRVKLNEFVK</sequence>
<evidence type="ECO:0000313" key="2">
    <source>
        <dbReference type="EMBL" id="RMP84185.1"/>
    </source>
</evidence>
<name>A0A7Z6UBD8_PSESF</name>
<dbReference type="Proteomes" id="UP000282289">
    <property type="component" value="Unassembled WGS sequence"/>
</dbReference>
<gene>
    <name evidence="2" type="ORF">ALQ15_00122</name>
</gene>
<protein>
    <submittedName>
        <fullName evidence="2">Trypsin protein</fullName>
    </submittedName>
</protein>
<feature type="domain" description="ABC-three component systems C-terminal" evidence="1">
    <location>
        <begin position="188"/>
        <end position="402"/>
    </location>
</feature>
<dbReference type="InterPro" id="IPR046916">
    <property type="entry name" value="ABC-3C_CTD4"/>
</dbReference>
<comment type="caution">
    <text evidence="2">The sequence shown here is derived from an EMBL/GenBank/DDBJ whole genome shotgun (WGS) entry which is preliminary data.</text>
</comment>
<evidence type="ECO:0000259" key="1">
    <source>
        <dbReference type="Pfam" id="PF20280"/>
    </source>
</evidence>
<dbReference type="Pfam" id="PF20280">
    <property type="entry name" value="CTD4"/>
    <property type="match status" value="1"/>
</dbReference>
<dbReference type="RefSeq" id="WP_122280260.1">
    <property type="nucleotide sequence ID" value="NZ_RBQT01000012.1"/>
</dbReference>
<accession>A0A7Z6UBD8</accession>
<dbReference type="AlphaFoldDB" id="A0A7Z6UBD8"/>
<dbReference type="EMBL" id="RBQT01000012">
    <property type="protein sequence ID" value="RMP84185.1"/>
    <property type="molecule type" value="Genomic_DNA"/>
</dbReference>
<dbReference type="InterPro" id="IPR009003">
    <property type="entry name" value="Peptidase_S1_PA"/>
</dbReference>
<dbReference type="SUPFAM" id="SSF50494">
    <property type="entry name" value="Trypsin-like serine proteases"/>
    <property type="match status" value="1"/>
</dbReference>
<organism evidence="2 3">
    <name type="scientific">Pseudomonas syringae pv. actinidiae</name>
    <dbReference type="NCBI Taxonomy" id="103796"/>
    <lineage>
        <taxon>Bacteria</taxon>
        <taxon>Pseudomonadati</taxon>
        <taxon>Pseudomonadota</taxon>
        <taxon>Gammaproteobacteria</taxon>
        <taxon>Pseudomonadales</taxon>
        <taxon>Pseudomonadaceae</taxon>
        <taxon>Pseudomonas</taxon>
        <taxon>Pseudomonas syringae</taxon>
    </lineage>
</organism>
<evidence type="ECO:0000313" key="3">
    <source>
        <dbReference type="Proteomes" id="UP000282289"/>
    </source>
</evidence>
<proteinExistence type="predicted"/>